<protein>
    <recommendedName>
        <fullName evidence="3">exo-alpha-sialidase</fullName>
        <ecNumber evidence="3">3.2.1.18</ecNumber>
    </recommendedName>
</protein>
<name>A0AA96RGI7_9BACL</name>
<keyword evidence="5" id="KW-0326">Glycosidase</keyword>
<dbReference type="InterPro" id="IPR026856">
    <property type="entry name" value="Sialidase_fam"/>
</dbReference>
<keyword evidence="6" id="KW-1185">Reference proteome</keyword>
<dbReference type="Gene3D" id="2.120.10.10">
    <property type="match status" value="1"/>
</dbReference>
<comment type="similarity">
    <text evidence="2">Belongs to the glycosyl hydrolase 33 family.</text>
</comment>
<dbReference type="GO" id="GO:0016020">
    <property type="term" value="C:membrane"/>
    <property type="evidence" value="ECO:0007669"/>
    <property type="project" value="TreeGrafter"/>
</dbReference>
<dbReference type="GO" id="GO:0006689">
    <property type="term" value="P:ganglioside catabolic process"/>
    <property type="evidence" value="ECO:0007669"/>
    <property type="project" value="TreeGrafter"/>
</dbReference>
<dbReference type="EC" id="3.2.1.18" evidence="3"/>
<dbReference type="AlphaFoldDB" id="A0AA96RGI7"/>
<dbReference type="PANTHER" id="PTHR10628:SF30">
    <property type="entry name" value="EXO-ALPHA-SIALIDASE"/>
    <property type="match status" value="1"/>
</dbReference>
<dbReference type="InterPro" id="IPR036278">
    <property type="entry name" value="Sialidase_sf"/>
</dbReference>
<dbReference type="CDD" id="cd15482">
    <property type="entry name" value="Sialidase_non-viral"/>
    <property type="match status" value="1"/>
</dbReference>
<comment type="catalytic activity">
    <reaction evidence="1">
        <text>Hydrolysis of alpha-(2-&gt;3)-, alpha-(2-&gt;6)-, alpha-(2-&gt;8)- glycosidic linkages of terminal sialic acid residues in oligosaccharides, glycoproteins, glycolipids, colominic acid and synthetic substrates.</text>
        <dbReference type="EC" id="3.2.1.18"/>
    </reaction>
</comment>
<dbReference type="PANTHER" id="PTHR10628">
    <property type="entry name" value="SIALIDASE"/>
    <property type="match status" value="1"/>
</dbReference>
<reference evidence="5 6" key="1">
    <citation type="submission" date="2022-02" db="EMBL/GenBank/DDBJ databases">
        <title>Paenibacillus sp. MBLB1776 Whole Genome Shotgun Sequencing.</title>
        <authorList>
            <person name="Hwang C.Y."/>
            <person name="Cho E.-S."/>
            <person name="Seo M.-J."/>
        </authorList>
    </citation>
    <scope>NUCLEOTIDE SEQUENCE [LARGE SCALE GENOMIC DNA]</scope>
    <source>
        <strain evidence="5 6">MBLB1776</strain>
    </source>
</reference>
<dbReference type="Gene3D" id="2.40.220.10">
    <property type="entry name" value="Intramolecular Trans-sialidase, Domain 3"/>
    <property type="match status" value="1"/>
</dbReference>
<evidence type="ECO:0000313" key="5">
    <source>
        <dbReference type="EMBL" id="WNQ13077.1"/>
    </source>
</evidence>
<dbReference type="KEGG" id="paun:MJA45_08645"/>
<dbReference type="RefSeq" id="WP_315606857.1">
    <property type="nucleotide sequence ID" value="NZ_CP130318.1"/>
</dbReference>
<dbReference type="InterPro" id="IPR023364">
    <property type="entry name" value="Trans_sialidase_dom3"/>
</dbReference>
<dbReference type="Proteomes" id="UP001305702">
    <property type="component" value="Chromosome"/>
</dbReference>
<dbReference type="InterPro" id="IPR011040">
    <property type="entry name" value="Sialidase"/>
</dbReference>
<dbReference type="SUPFAM" id="SSF50939">
    <property type="entry name" value="Sialidases"/>
    <property type="match status" value="1"/>
</dbReference>
<dbReference type="EMBL" id="CP130318">
    <property type="protein sequence ID" value="WNQ13077.1"/>
    <property type="molecule type" value="Genomic_DNA"/>
</dbReference>
<evidence type="ECO:0000259" key="4">
    <source>
        <dbReference type="Pfam" id="PF13088"/>
    </source>
</evidence>
<proteinExistence type="inferred from homology"/>
<organism evidence="5 6">
    <name type="scientific">Paenibacillus aurantius</name>
    <dbReference type="NCBI Taxonomy" id="2918900"/>
    <lineage>
        <taxon>Bacteria</taxon>
        <taxon>Bacillati</taxon>
        <taxon>Bacillota</taxon>
        <taxon>Bacilli</taxon>
        <taxon>Bacillales</taxon>
        <taxon>Paenibacillaceae</taxon>
        <taxon>Paenibacillus</taxon>
    </lineage>
</organism>
<dbReference type="GO" id="GO:0009313">
    <property type="term" value="P:oligosaccharide catabolic process"/>
    <property type="evidence" value="ECO:0007669"/>
    <property type="project" value="TreeGrafter"/>
</dbReference>
<evidence type="ECO:0000256" key="2">
    <source>
        <dbReference type="ARBA" id="ARBA00009348"/>
    </source>
</evidence>
<feature type="domain" description="Sialidase" evidence="4">
    <location>
        <begin position="175"/>
        <end position="400"/>
    </location>
</feature>
<keyword evidence="5" id="KW-0378">Hydrolase</keyword>
<gene>
    <name evidence="5" type="ORF">MJA45_08645</name>
</gene>
<dbReference type="Pfam" id="PF13088">
    <property type="entry name" value="BNR_2"/>
    <property type="match status" value="1"/>
</dbReference>
<accession>A0AA96RGI7</accession>
<evidence type="ECO:0000256" key="1">
    <source>
        <dbReference type="ARBA" id="ARBA00000427"/>
    </source>
</evidence>
<evidence type="ECO:0000256" key="3">
    <source>
        <dbReference type="ARBA" id="ARBA00012733"/>
    </source>
</evidence>
<dbReference type="GO" id="GO:0004308">
    <property type="term" value="F:exo-alpha-sialidase activity"/>
    <property type="evidence" value="ECO:0007669"/>
    <property type="project" value="UniProtKB-EC"/>
</dbReference>
<sequence length="426" mass="46412">MFGSKSYRIPSLLTALNGTILAGIDQRIPGSEDSPNEIKIAIRRSLDGGETWEPIQVAASYPGTGPDAPSVIDSALLQDPATGTLFLIFDHFPGGYGYPQAQQGTGFAPDGHKLLFDADNHRFMLGPNGEVFDSSGALASYKVLPNGDVYNGETYSGNIYFKAGTLPESLHVLGTSYLQIIESQDDGLTWSEPRDLNFQVKADWMKFMGTGPGNGIVINEGPYIGRLVFPVYFTNSCGMQSSAVIYSDDHGVTWHRGESPNDGRNWGGKTLDSMTMDVWPAQLTEAAVVQLRNGVLQLYMRNTSDRKRVAVATSFDGGTTWENDVAFADALLEPYCQLTAITYPDPGDGKERVLFANPSNADSRVNGTVRLSEDGGKTWSYSRTIAPGSYWYSSLTVLPDKRIGLLYEGEGGNILFTAFNLEWIKS</sequence>
<dbReference type="GO" id="GO:0005737">
    <property type="term" value="C:cytoplasm"/>
    <property type="evidence" value="ECO:0007669"/>
    <property type="project" value="TreeGrafter"/>
</dbReference>
<evidence type="ECO:0000313" key="6">
    <source>
        <dbReference type="Proteomes" id="UP001305702"/>
    </source>
</evidence>